<evidence type="ECO:0000313" key="1">
    <source>
        <dbReference type="EMBL" id="MBU2722829.1"/>
    </source>
</evidence>
<sequence length="140" mass="14872">MVSCPSWAEGMGPSGSAIAVSHEAMLADNMIRWEQRQLRKQSMVCVRAAEMFAGTDRDGPLESSCWNAVAVLARADAGQVPQIPACPEMAAAAKEYFGLTAEAAGHGLAGMTGKPGESLYRQKQKLSLMLRKGVDDGVCQ</sequence>
<dbReference type="Proteomes" id="UP000887300">
    <property type="component" value="Unassembled WGS sequence"/>
</dbReference>
<evidence type="ECO:0000313" key="2">
    <source>
        <dbReference type="Proteomes" id="UP000887300"/>
    </source>
</evidence>
<dbReference type="AlphaFoldDB" id="A0A8X8KBT2"/>
<protein>
    <submittedName>
        <fullName evidence="1">Uncharacterized protein</fullName>
    </submittedName>
</protein>
<comment type="caution">
    <text evidence="1">The sequence shown here is derived from an EMBL/GenBank/DDBJ whole genome shotgun (WGS) entry which is preliminary data.</text>
</comment>
<accession>A0A8X8KBT2</accession>
<proteinExistence type="predicted"/>
<reference evidence="1" key="1">
    <citation type="journal article" date="2021" name="ISME J.">
        <title>Genomic evolution of the class Acidithiobacillia: deep-branching Proteobacteria living in extreme acidic conditions.</title>
        <authorList>
            <person name="Moya-Beltran A."/>
            <person name="Beard S."/>
            <person name="Rojas-Villalobos C."/>
            <person name="Issotta F."/>
            <person name="Gallardo Y."/>
            <person name="Ulloa R."/>
            <person name="Giaveno A."/>
            <person name="Degli Esposti M."/>
            <person name="Johnson D.B."/>
            <person name="Quatrini R."/>
        </authorList>
    </citation>
    <scope>NUCLEOTIDE SEQUENCE</scope>
    <source>
        <strain evidence="1">DSM 583</strain>
    </source>
</reference>
<gene>
    <name evidence="1" type="ORF">HF568_06325</name>
</gene>
<name>A0A8X8KBT2_ACIFI</name>
<organism evidence="1 2">
    <name type="scientific">Acidithiobacillus ferridurans</name>
    <dbReference type="NCBI Taxonomy" id="1232575"/>
    <lineage>
        <taxon>Bacteria</taxon>
        <taxon>Pseudomonadati</taxon>
        <taxon>Pseudomonadota</taxon>
        <taxon>Acidithiobacillia</taxon>
        <taxon>Acidithiobacillales</taxon>
        <taxon>Acidithiobacillaceae</taxon>
        <taxon>Acidithiobacillus</taxon>
    </lineage>
</organism>
<dbReference type="EMBL" id="JABBHS010000191">
    <property type="protein sequence ID" value="MBU2722829.1"/>
    <property type="molecule type" value="Genomic_DNA"/>
</dbReference>